<sequence>MVMPYTAIQFAVLHKLKTVASGSSKSVSYAFSPATFPEKVIGVFNLFTTVMASCNCGIPSSLHLSISRQLEDNGRNEWLSEEDDEPEDDHSEDLLNDQEP</sequence>
<dbReference type="AlphaFoldDB" id="A0A7J7L077"/>
<feature type="compositionally biased region" description="Acidic residues" evidence="1">
    <location>
        <begin position="79"/>
        <end position="100"/>
    </location>
</feature>
<evidence type="ECO:0000313" key="2">
    <source>
        <dbReference type="EMBL" id="KAF6135997.1"/>
    </source>
</evidence>
<keyword evidence="3" id="KW-1185">Reference proteome</keyword>
<accession>A0A7J7L077</accession>
<organism evidence="2 3">
    <name type="scientific">Kingdonia uniflora</name>
    <dbReference type="NCBI Taxonomy" id="39325"/>
    <lineage>
        <taxon>Eukaryota</taxon>
        <taxon>Viridiplantae</taxon>
        <taxon>Streptophyta</taxon>
        <taxon>Embryophyta</taxon>
        <taxon>Tracheophyta</taxon>
        <taxon>Spermatophyta</taxon>
        <taxon>Magnoliopsida</taxon>
        <taxon>Ranunculales</taxon>
        <taxon>Circaeasteraceae</taxon>
        <taxon>Kingdonia</taxon>
    </lineage>
</organism>
<dbReference type="EMBL" id="JACGCM010002768">
    <property type="protein sequence ID" value="KAF6135997.1"/>
    <property type="molecule type" value="Genomic_DNA"/>
</dbReference>
<protein>
    <submittedName>
        <fullName evidence="2">Uncharacterized protein</fullName>
    </submittedName>
</protein>
<dbReference type="OrthoDB" id="18574at2759"/>
<proteinExistence type="predicted"/>
<dbReference type="Proteomes" id="UP000541444">
    <property type="component" value="Unassembled WGS sequence"/>
</dbReference>
<name>A0A7J7L077_9MAGN</name>
<reference evidence="2 3" key="1">
    <citation type="journal article" date="2020" name="IScience">
        <title>Genome Sequencing of the Endangered Kingdonia uniflora (Circaeasteraceae, Ranunculales) Reveals Potential Mechanisms of Evolutionary Specialization.</title>
        <authorList>
            <person name="Sun Y."/>
            <person name="Deng T."/>
            <person name="Zhang A."/>
            <person name="Moore M.J."/>
            <person name="Landis J.B."/>
            <person name="Lin N."/>
            <person name="Zhang H."/>
            <person name="Zhang X."/>
            <person name="Huang J."/>
            <person name="Zhang X."/>
            <person name="Sun H."/>
            <person name="Wang H."/>
        </authorList>
    </citation>
    <scope>NUCLEOTIDE SEQUENCE [LARGE SCALE GENOMIC DNA]</scope>
    <source>
        <strain evidence="2">TB1705</strain>
        <tissue evidence="2">Leaf</tissue>
    </source>
</reference>
<evidence type="ECO:0000313" key="3">
    <source>
        <dbReference type="Proteomes" id="UP000541444"/>
    </source>
</evidence>
<gene>
    <name evidence="2" type="ORF">GIB67_006889</name>
</gene>
<evidence type="ECO:0000256" key="1">
    <source>
        <dbReference type="SAM" id="MobiDB-lite"/>
    </source>
</evidence>
<feature type="region of interest" description="Disordered" evidence="1">
    <location>
        <begin position="75"/>
        <end position="100"/>
    </location>
</feature>
<comment type="caution">
    <text evidence="2">The sequence shown here is derived from an EMBL/GenBank/DDBJ whole genome shotgun (WGS) entry which is preliminary data.</text>
</comment>